<dbReference type="EMBL" id="SDOX01000047">
    <property type="protein sequence ID" value="TFJ83294.1"/>
    <property type="molecule type" value="Genomic_DNA"/>
</dbReference>
<dbReference type="AlphaFoldDB" id="A0A4D9CXU7"/>
<feature type="compositionally biased region" description="Pro residues" evidence="1">
    <location>
        <begin position="467"/>
        <end position="479"/>
    </location>
</feature>
<protein>
    <submittedName>
        <fullName evidence="2">Uncharacterized protein</fullName>
    </submittedName>
</protein>
<feature type="compositionally biased region" description="Low complexity" evidence="1">
    <location>
        <begin position="562"/>
        <end position="571"/>
    </location>
</feature>
<feature type="region of interest" description="Disordered" evidence="1">
    <location>
        <begin position="461"/>
        <end position="578"/>
    </location>
</feature>
<accession>A0A4D9CXU7</accession>
<evidence type="ECO:0000313" key="3">
    <source>
        <dbReference type="Proteomes" id="UP000355283"/>
    </source>
</evidence>
<dbReference type="Proteomes" id="UP000355283">
    <property type="component" value="Unassembled WGS sequence"/>
</dbReference>
<name>A0A4D9CXU7_9STRA</name>
<comment type="caution">
    <text evidence="2">The sequence shown here is derived from an EMBL/GenBank/DDBJ whole genome shotgun (WGS) entry which is preliminary data.</text>
</comment>
<proteinExistence type="predicted"/>
<feature type="compositionally biased region" description="Pro residues" evidence="1">
    <location>
        <begin position="498"/>
        <end position="512"/>
    </location>
</feature>
<feature type="compositionally biased region" description="Gly residues" evidence="1">
    <location>
        <begin position="546"/>
        <end position="561"/>
    </location>
</feature>
<reference evidence="2 3" key="1">
    <citation type="submission" date="2019-01" db="EMBL/GenBank/DDBJ databases">
        <title>Nuclear Genome Assembly of the Microalgal Biofuel strain Nannochloropsis salina CCMP1776.</title>
        <authorList>
            <person name="Hovde B."/>
        </authorList>
    </citation>
    <scope>NUCLEOTIDE SEQUENCE [LARGE SCALE GENOMIC DNA]</scope>
    <source>
        <strain evidence="2 3">CCMP1776</strain>
    </source>
</reference>
<feature type="compositionally biased region" description="Low complexity" evidence="1">
    <location>
        <begin position="52"/>
        <end position="66"/>
    </location>
</feature>
<gene>
    <name evidence="2" type="ORF">NSK_005358</name>
</gene>
<feature type="compositionally biased region" description="Basic and acidic residues" evidence="1">
    <location>
        <begin position="1"/>
        <end position="21"/>
    </location>
</feature>
<organism evidence="2 3">
    <name type="scientific">Nannochloropsis salina CCMP1776</name>
    <dbReference type="NCBI Taxonomy" id="1027361"/>
    <lineage>
        <taxon>Eukaryota</taxon>
        <taxon>Sar</taxon>
        <taxon>Stramenopiles</taxon>
        <taxon>Ochrophyta</taxon>
        <taxon>Eustigmatophyceae</taxon>
        <taxon>Eustigmatales</taxon>
        <taxon>Monodopsidaceae</taxon>
        <taxon>Microchloropsis</taxon>
        <taxon>Microchloropsis salina</taxon>
    </lineage>
</organism>
<feature type="compositionally biased region" description="Low complexity" evidence="1">
    <location>
        <begin position="513"/>
        <end position="528"/>
    </location>
</feature>
<evidence type="ECO:0000256" key="1">
    <source>
        <dbReference type="SAM" id="MobiDB-lite"/>
    </source>
</evidence>
<dbReference type="OrthoDB" id="10347698at2759"/>
<sequence>MDHEIDDSHLGTKYVENRDDAAGWQSLGERIPMEEEDQASPQLPPARSGAYQNCQQPEPNHQQQQHVEASRAWGGHQAPATRPASSAFSSRPPFPPTRSSTTAHMNASIYHRATGPLPPPPPASYPVLYPYPSHVHTQRLPSQHAPYIRTARGLTEPAGERRWNPILGGYVRAAHAEADMAEEIRERDVANFEKGMARVMVREGEYDPVFWRHRLSKEEARYVPPRRGQQVVHPVSGPTLGVSLRLDGEGGGEGGGEGRWPGFRATRLMNDKWHRDDHVRKLFDPNDPLGRSVHGDTFRPCPNRQVDHRPTSLPPSTTTLRGDHVGFLLRDEPSPLIPQTETLPRRGKAGVAFHNTLRSPTDVCVGNLINAEKARRLPVPNLFPVQNPKSRYGLFMKSGEEVRAALHAHAALDPPSFYTTYTPAPGNPVLAPRPDAHAHPYRRPQYLDVRQELQAHLAGLQHASPSSVPPSPVASPVPSTPSSSASGHCLRPIDRTLPSPPPPPPLTTPPRAPSSRPSSSPSSFHPSPCGDRAMDDMWQAEAFLSGGRGEGGREGGMGDTLGGSVAASVGSGMQGGRG</sequence>
<evidence type="ECO:0000313" key="2">
    <source>
        <dbReference type="EMBL" id="TFJ83294.1"/>
    </source>
</evidence>
<feature type="compositionally biased region" description="Low complexity" evidence="1">
    <location>
        <begin position="78"/>
        <end position="102"/>
    </location>
</feature>
<keyword evidence="3" id="KW-1185">Reference proteome</keyword>
<feature type="region of interest" description="Disordered" evidence="1">
    <location>
        <begin position="1"/>
        <end position="102"/>
    </location>
</feature>
<feature type="region of interest" description="Disordered" evidence="1">
    <location>
        <begin position="291"/>
        <end position="320"/>
    </location>
</feature>